<sequence length="937" mass="101082">MNRVLTPSYDEIITRVERDKLWDFPGGVFPAQQKELSNQTPIENIDLPQRLFIPLKQHIGVEGQLLVSQGDYVLKGQPLTHSANPFSVPVHAPTSGTVTSIGPHISAHPSALPEQTLIIEPDHLDKWTTLQPLQDYQSKPKISVLEAICDAGISGMGGAGFPTHIKASPKKDVEFIIINGVECEPYITSDDRLMREHAWQIRQGIDVLSHLLAPKQVYIAIEDNKPEAIEAMRVACQQSEQYKVIPIATKYPAGGEKQLIQVITNREVPKQGLPIDVGVIMHNVGTCYAIADAVFSGKPLIQRVVTITGQAVEKPKNVWALIGTPVAHLLESAQYVAHKQKQKHIIMGGPMMGFTLASDEVPVVKITNCLLLPTSNEIAEPEAEQPCIRCSACADACPASLLPQQLFWHSKAKELDKAQDYNLFDCIECGACAYVCPSEIPLVHYYRVAKAEIRVEQEEKQKSDKARERFESRAARLVREQEARDEKHRKAAEARKAAMQNKGTDAQDKIAAALARAKAKKAQQSQPAQETTEPPESQDNQTQTVTQQTAAHSEGATQSSGTSKDDRVAAAIARAKAKKAQQANRNEAAPVKDDSLEGEIQTPISEQPPVKANEIAGQSKDERVAAAIARAKAKKALKAQTTQDGDQSSSEGSSSTTSTKESEKPTESDQSTDVVSSVPRSTEPEPENTHPSVSNTETKTKDQRVAASIAKAKAKKALKEQTTQEGDQSSSKGSSSTTSTKESEKPTESDQSTDVVSSVPRSTEPEPENTHTSVSNTETKTKDQRVAAAIAKAKTKKAQSSAQSANSEVSAVQNVETQASVQPVSASKVEEASQELDPAAQKKARIAAAVAKAKAKKLAKEGSPETGEEANKNVTPDTPEVEASSAKQHSGVVQTATDQTTAPSDAEQALDEKKRRIAAAVAKAKAKKAAQMKSSEE</sequence>
<feature type="binding site" evidence="8">
    <location>
        <position position="432"/>
    </location>
    <ligand>
        <name>[4Fe-4S] cluster</name>
        <dbReference type="ChEBI" id="CHEBI:49883"/>
        <label>2</label>
    </ligand>
</feature>
<evidence type="ECO:0000256" key="3">
    <source>
        <dbReference type="ARBA" id="ARBA00022723"/>
    </source>
</evidence>
<comment type="subcellular location">
    <subcellularLocation>
        <location evidence="8">Cell inner membrane</location>
        <topology evidence="8">Peripheral membrane protein</topology>
    </subcellularLocation>
</comment>
<feature type="binding site" evidence="8">
    <location>
        <position position="429"/>
    </location>
    <ligand>
        <name>[4Fe-4S] cluster</name>
        <dbReference type="ChEBI" id="CHEBI:49883"/>
        <label>2</label>
    </ligand>
</feature>
<dbReference type="InterPro" id="IPR026902">
    <property type="entry name" value="RnfC_N"/>
</dbReference>
<comment type="cofactor">
    <cofactor evidence="8">
        <name>[4Fe-4S] cluster</name>
        <dbReference type="ChEBI" id="CHEBI:49883"/>
    </cofactor>
    <text evidence="8">Binds 2 [4Fe-4S] clusters per subunit.</text>
</comment>
<keyword evidence="8" id="KW-1278">Translocase</keyword>
<dbReference type="InterPro" id="IPR011538">
    <property type="entry name" value="Nuo51_FMN-bd"/>
</dbReference>
<keyword evidence="8" id="KW-1003">Cell membrane</keyword>
<dbReference type="PROSITE" id="PS51379">
    <property type="entry name" value="4FE4S_FER_2"/>
    <property type="match status" value="2"/>
</dbReference>
<dbReference type="Pfam" id="PF10531">
    <property type="entry name" value="SLBB"/>
    <property type="match status" value="1"/>
</dbReference>
<dbReference type="PANTHER" id="PTHR43034:SF2">
    <property type="entry name" value="ION-TRANSLOCATING OXIDOREDUCTASE COMPLEX SUBUNIT C"/>
    <property type="match status" value="1"/>
</dbReference>
<feature type="compositionally biased region" description="Low complexity" evidence="9">
    <location>
        <begin position="648"/>
        <end position="659"/>
    </location>
</feature>
<dbReference type="Pfam" id="PF13375">
    <property type="entry name" value="RnfC_N"/>
    <property type="match status" value="1"/>
</dbReference>
<feature type="binding site" evidence="8">
    <location>
        <position position="390"/>
    </location>
    <ligand>
        <name>[4Fe-4S] cluster</name>
        <dbReference type="ChEBI" id="CHEBI:49883"/>
        <label>1</label>
    </ligand>
</feature>
<evidence type="ECO:0000256" key="5">
    <source>
        <dbReference type="ARBA" id="ARBA00022982"/>
    </source>
</evidence>
<dbReference type="SUPFAM" id="SSF142019">
    <property type="entry name" value="Nqo1 FMN-binding domain-like"/>
    <property type="match status" value="1"/>
</dbReference>
<dbReference type="RefSeq" id="WP_198823929.1">
    <property type="nucleotide sequence ID" value="NZ_JAEILT010000006.1"/>
</dbReference>
<evidence type="ECO:0000313" key="12">
    <source>
        <dbReference type="Proteomes" id="UP000649232"/>
    </source>
</evidence>
<dbReference type="InterPro" id="IPR010208">
    <property type="entry name" value="Ion_transpt_RnfC/RsxC"/>
</dbReference>
<dbReference type="Proteomes" id="UP000649232">
    <property type="component" value="Unassembled WGS sequence"/>
</dbReference>
<keyword evidence="3 8" id="KW-0479">Metal-binding</keyword>
<feature type="domain" description="4Fe-4S ferredoxin-type" evidence="10">
    <location>
        <begin position="417"/>
        <end position="446"/>
    </location>
</feature>
<comment type="function">
    <text evidence="8">Part of a membrane-bound complex that couples electron transfer with translocation of ions across the membrane.</text>
</comment>
<feature type="compositionally biased region" description="Polar residues" evidence="9">
    <location>
        <begin position="669"/>
        <end position="680"/>
    </location>
</feature>
<feature type="region of interest" description="Disordered" evidence="9">
    <location>
        <begin position="478"/>
        <end position="913"/>
    </location>
</feature>
<feature type="domain" description="4Fe-4S ferredoxin-type" evidence="10">
    <location>
        <begin position="377"/>
        <end position="407"/>
    </location>
</feature>
<comment type="subunit">
    <text evidence="8">The complex is composed of six subunits: RnfA, RnfB, RnfC, RnfD, RnfE and RnfG.</text>
</comment>
<keyword evidence="6 8" id="KW-0408">Iron</keyword>
<dbReference type="NCBIfam" id="TIGR01945">
    <property type="entry name" value="rnfC"/>
    <property type="match status" value="1"/>
</dbReference>
<comment type="similarity">
    <text evidence="8">Belongs to the 4Fe4S bacterial-type ferredoxin family. RnfC subfamily.</text>
</comment>
<evidence type="ECO:0000313" key="11">
    <source>
        <dbReference type="EMBL" id="MBJ2135855.1"/>
    </source>
</evidence>
<feature type="compositionally biased region" description="Basic and acidic residues" evidence="9">
    <location>
        <begin position="478"/>
        <end position="496"/>
    </location>
</feature>
<dbReference type="InterPro" id="IPR017900">
    <property type="entry name" value="4Fe4S_Fe_S_CS"/>
</dbReference>
<dbReference type="Gene3D" id="3.30.70.20">
    <property type="match status" value="1"/>
</dbReference>
<feature type="compositionally biased region" description="Polar residues" evidence="9">
    <location>
        <begin position="885"/>
        <end position="903"/>
    </location>
</feature>
<dbReference type="Pfam" id="PF12838">
    <property type="entry name" value="Fer4_7"/>
    <property type="match status" value="1"/>
</dbReference>
<dbReference type="SUPFAM" id="SSF46548">
    <property type="entry name" value="alpha-helical ferredoxin"/>
    <property type="match status" value="1"/>
</dbReference>
<feature type="binding site" evidence="8">
    <location>
        <position position="393"/>
    </location>
    <ligand>
        <name>[4Fe-4S] cluster</name>
        <dbReference type="ChEBI" id="CHEBI:49883"/>
        <label>1</label>
    </ligand>
</feature>
<reference evidence="11 12" key="1">
    <citation type="submission" date="2020-12" db="EMBL/GenBank/DDBJ databases">
        <title>Draft genome sequences of nine environmental bacterial isolates colonizing plastic.</title>
        <authorList>
            <person name="Borre I."/>
            <person name="Sonnenschein E.C."/>
        </authorList>
    </citation>
    <scope>NUCLEOTIDE SEQUENCE [LARGE SCALE GENOMIC DNA]</scope>
    <source>
        <strain evidence="11 12">IB30</strain>
    </source>
</reference>
<dbReference type="Pfam" id="PF01512">
    <property type="entry name" value="Complex1_51K"/>
    <property type="match status" value="1"/>
</dbReference>
<feature type="binding site" evidence="8">
    <location>
        <position position="387"/>
    </location>
    <ligand>
        <name>[4Fe-4S] cluster</name>
        <dbReference type="ChEBI" id="CHEBI:49883"/>
        <label>1</label>
    </ligand>
</feature>
<keyword evidence="5 8" id="KW-0249">Electron transport</keyword>
<feature type="compositionally biased region" description="Low complexity" evidence="9">
    <location>
        <begin position="729"/>
        <end position="740"/>
    </location>
</feature>
<evidence type="ECO:0000256" key="6">
    <source>
        <dbReference type="ARBA" id="ARBA00023004"/>
    </source>
</evidence>
<keyword evidence="4 8" id="KW-0677">Repeat</keyword>
<feature type="binding site" evidence="8">
    <location>
        <position position="397"/>
    </location>
    <ligand>
        <name>[4Fe-4S] cluster</name>
        <dbReference type="ChEBI" id="CHEBI:49883"/>
        <label>2</label>
    </ligand>
</feature>
<evidence type="ECO:0000256" key="1">
    <source>
        <dbReference type="ARBA" id="ARBA00022448"/>
    </source>
</evidence>
<evidence type="ECO:0000256" key="7">
    <source>
        <dbReference type="ARBA" id="ARBA00023014"/>
    </source>
</evidence>
<comment type="caution">
    <text evidence="11">The sequence shown here is derived from an EMBL/GenBank/DDBJ whole genome shotgun (WGS) entry which is preliminary data.</text>
</comment>
<keyword evidence="8" id="KW-0472">Membrane</keyword>
<feature type="compositionally biased region" description="Polar residues" evidence="9">
    <location>
        <begin position="530"/>
        <end position="540"/>
    </location>
</feature>
<feature type="binding site" evidence="8">
    <location>
        <position position="426"/>
    </location>
    <ligand>
        <name>[4Fe-4S] cluster</name>
        <dbReference type="ChEBI" id="CHEBI:49883"/>
        <label>2</label>
    </ligand>
</feature>
<evidence type="ECO:0000256" key="4">
    <source>
        <dbReference type="ARBA" id="ARBA00022737"/>
    </source>
</evidence>
<name>A0ABS0WBK0_9ALTE</name>
<dbReference type="InterPro" id="IPR019554">
    <property type="entry name" value="Soluble_ligand-bd"/>
</dbReference>
<feature type="compositionally biased region" description="Polar residues" evidence="9">
    <location>
        <begin position="814"/>
        <end position="825"/>
    </location>
</feature>
<dbReference type="EC" id="7.-.-.-" evidence="8"/>
<protein>
    <recommendedName>
        <fullName evidence="8">Ion-translocating oxidoreductase complex subunit C</fullName>
        <ecNumber evidence="8">7.-.-.-</ecNumber>
    </recommendedName>
    <alternativeName>
        <fullName evidence="8">Rnf electron transport complex subunit C</fullName>
    </alternativeName>
</protein>
<evidence type="ECO:0000259" key="10">
    <source>
        <dbReference type="PROSITE" id="PS51379"/>
    </source>
</evidence>
<feature type="binding site" evidence="8">
    <location>
        <position position="436"/>
    </location>
    <ligand>
        <name>[4Fe-4S] cluster</name>
        <dbReference type="ChEBI" id="CHEBI:49883"/>
        <label>1</label>
    </ligand>
</feature>
<keyword evidence="8" id="KW-0997">Cell inner membrane</keyword>
<evidence type="ECO:0000256" key="2">
    <source>
        <dbReference type="ARBA" id="ARBA00022485"/>
    </source>
</evidence>
<dbReference type="HAMAP" id="MF_00461">
    <property type="entry name" value="RsxC_RnfC"/>
    <property type="match status" value="1"/>
</dbReference>
<proteinExistence type="inferred from homology"/>
<dbReference type="InterPro" id="IPR017896">
    <property type="entry name" value="4Fe4S_Fe-S-bd"/>
</dbReference>
<keyword evidence="1 8" id="KW-0813">Transport</keyword>
<dbReference type="PANTHER" id="PTHR43034">
    <property type="entry name" value="ION-TRANSLOCATING OXIDOREDUCTASE COMPLEX SUBUNIT C"/>
    <property type="match status" value="1"/>
</dbReference>
<keyword evidence="2 8" id="KW-0004">4Fe-4S</keyword>
<keyword evidence="7 8" id="KW-0411">Iron-sulfur</keyword>
<dbReference type="InterPro" id="IPR037225">
    <property type="entry name" value="Nuo51_FMN-bd_sf"/>
</dbReference>
<feature type="compositionally biased region" description="Low complexity" evidence="9">
    <location>
        <begin position="509"/>
        <end position="529"/>
    </location>
</feature>
<dbReference type="EMBL" id="JAEILT010000006">
    <property type="protein sequence ID" value="MBJ2135855.1"/>
    <property type="molecule type" value="Genomic_DNA"/>
</dbReference>
<evidence type="ECO:0000256" key="8">
    <source>
        <dbReference type="HAMAP-Rule" id="MF_00461"/>
    </source>
</evidence>
<dbReference type="Gene3D" id="3.40.50.11540">
    <property type="entry name" value="NADH-ubiquinone oxidoreductase 51kDa subunit"/>
    <property type="match status" value="1"/>
</dbReference>
<feature type="compositionally biased region" description="Low complexity" evidence="9">
    <location>
        <begin position="569"/>
        <end position="589"/>
    </location>
</feature>
<feature type="compositionally biased region" description="Low complexity" evidence="9">
    <location>
        <begin position="786"/>
        <end position="813"/>
    </location>
</feature>
<gene>
    <name evidence="11" type="primary">rsxC</name>
    <name evidence="8" type="synonym">rnfC</name>
    <name evidence="11" type="ORF">JEU11_05260</name>
</gene>
<feature type="compositionally biased region" description="Polar residues" evidence="9">
    <location>
        <begin position="750"/>
        <end position="761"/>
    </location>
</feature>
<accession>A0ABS0WBK0</accession>
<evidence type="ECO:0000256" key="9">
    <source>
        <dbReference type="SAM" id="MobiDB-lite"/>
    </source>
</evidence>
<dbReference type="PROSITE" id="PS00198">
    <property type="entry name" value="4FE4S_FER_1"/>
    <property type="match status" value="1"/>
</dbReference>
<organism evidence="11 12">
    <name type="scientific">Paraglaciecola chathamensis</name>
    <dbReference type="NCBI Taxonomy" id="368405"/>
    <lineage>
        <taxon>Bacteria</taxon>
        <taxon>Pseudomonadati</taxon>
        <taxon>Pseudomonadota</taxon>
        <taxon>Gammaproteobacteria</taxon>
        <taxon>Alteromonadales</taxon>
        <taxon>Alteromonadaceae</taxon>
        <taxon>Paraglaciecola</taxon>
    </lineage>
</organism>
<dbReference type="NCBIfam" id="NF003454">
    <property type="entry name" value="PRK05035.1"/>
    <property type="match status" value="1"/>
</dbReference>